<keyword evidence="2" id="KW-1185">Reference proteome</keyword>
<evidence type="ECO:0000313" key="2">
    <source>
        <dbReference type="Proteomes" id="UP000622707"/>
    </source>
</evidence>
<comment type="caution">
    <text evidence="1">The sequence shown here is derived from an EMBL/GenBank/DDBJ whole genome shotgun (WGS) entry which is preliminary data.</text>
</comment>
<reference evidence="1 2" key="1">
    <citation type="journal article" date="2017" name="Int. J. Syst. Evol. Microbiol.">
        <title>Ramlibacter alkalitolerans sp. nov., alkali-tolerant bacterium isolated from soil of ginseng.</title>
        <authorList>
            <person name="Lee D.H."/>
            <person name="Cha C.J."/>
        </authorList>
    </citation>
    <scope>NUCLEOTIDE SEQUENCE [LARGE SCALE GENOMIC DNA]</scope>
    <source>
        <strain evidence="1 2">KACC 19305</strain>
    </source>
</reference>
<evidence type="ECO:0000313" key="1">
    <source>
        <dbReference type="EMBL" id="MBL0425412.1"/>
    </source>
</evidence>
<dbReference type="EMBL" id="JAEQND010000005">
    <property type="protein sequence ID" value="MBL0425412.1"/>
    <property type="molecule type" value="Genomic_DNA"/>
</dbReference>
<dbReference type="Proteomes" id="UP000622707">
    <property type="component" value="Unassembled WGS sequence"/>
</dbReference>
<name>A0ABS1JME6_9BURK</name>
<proteinExistence type="predicted"/>
<sequence>MKRPKGRGAPLLYLDFDGVLTHENVLWHPRRGAYLQAPERYRLFQHAPLLDAMLQPYPNIKVVLSTSWVHQYGCTGAAKRLPPGLRVRVIGATFHSRMPLQGFALLPRGEQVTEDVLRRRPGAWLALDDDPLGWPTWAQPHFLQTDPYEGISPPHLQDELRERLALLADLKPPSVFPTHPPFQEE</sequence>
<evidence type="ECO:0008006" key="3">
    <source>
        <dbReference type="Google" id="ProtNLM"/>
    </source>
</evidence>
<gene>
    <name evidence="1" type="ORF">JI746_09840</name>
</gene>
<dbReference type="Pfam" id="PF18143">
    <property type="entry name" value="HAD_SAK_2"/>
    <property type="match status" value="1"/>
</dbReference>
<protein>
    <recommendedName>
        <fullName evidence="3">FCP1 homology domain-containing protein</fullName>
    </recommendedName>
</protein>
<organism evidence="1 2">
    <name type="scientific">Ramlibacter alkalitolerans</name>
    <dbReference type="NCBI Taxonomy" id="2039631"/>
    <lineage>
        <taxon>Bacteria</taxon>
        <taxon>Pseudomonadati</taxon>
        <taxon>Pseudomonadota</taxon>
        <taxon>Betaproteobacteria</taxon>
        <taxon>Burkholderiales</taxon>
        <taxon>Comamonadaceae</taxon>
        <taxon>Ramlibacter</taxon>
    </lineage>
</organism>
<accession>A0ABS1JME6</accession>